<evidence type="ECO:0000256" key="13">
    <source>
        <dbReference type="SAM" id="MobiDB-lite"/>
    </source>
</evidence>
<feature type="compositionally biased region" description="Polar residues" evidence="13">
    <location>
        <begin position="295"/>
        <end position="307"/>
    </location>
</feature>
<evidence type="ECO:0000256" key="11">
    <source>
        <dbReference type="ARBA" id="ARBA00024653"/>
    </source>
</evidence>
<keyword evidence="9" id="KW-0804">Transcription</keyword>
<keyword evidence="8" id="KW-0238">DNA-binding</keyword>
<feature type="compositionally biased region" description="Basic and acidic residues" evidence="13">
    <location>
        <begin position="514"/>
        <end position="531"/>
    </location>
</feature>
<dbReference type="OrthoDB" id="6382204at2759"/>
<evidence type="ECO:0000256" key="10">
    <source>
        <dbReference type="ARBA" id="ARBA00023242"/>
    </source>
</evidence>
<keyword evidence="10" id="KW-0539">Nucleus</keyword>
<feature type="region of interest" description="Disordered" evidence="13">
    <location>
        <begin position="88"/>
        <end position="107"/>
    </location>
</feature>
<feature type="compositionally biased region" description="Polar residues" evidence="13">
    <location>
        <begin position="495"/>
        <end position="505"/>
    </location>
</feature>
<dbReference type="AlphaFoldDB" id="A0A7I8VZQ8"/>
<feature type="compositionally biased region" description="Basic residues" evidence="13">
    <location>
        <begin position="361"/>
        <end position="382"/>
    </location>
</feature>
<feature type="compositionally biased region" description="Low complexity" evidence="13">
    <location>
        <begin position="239"/>
        <end position="255"/>
    </location>
</feature>
<keyword evidence="16" id="KW-1185">Reference proteome</keyword>
<feature type="compositionally biased region" description="Low complexity" evidence="13">
    <location>
        <begin position="383"/>
        <end position="395"/>
    </location>
</feature>
<sequence length="768" mass="85526">MESKKQRDKSQRTNLIETPATKKSLFGAPVKIERDDSVKARINNSLCSHDTFMKTFETKSNNPHSLYGVNSQPSTPVTTATVKFPGRDSVKTYTSTPKHTKERKNKSMRHLALPTTNELVNNDEEKNKKVQEIIKEMTLVTPLSSIEPASKFAFPVKNSIQTKVQQNLPDQEKIQGHATNSNSTRSEQQKSHGNSNSLSDSSDNEDNDDKEECSKKSDINSNNLKENDDTRPPMKTNTSDESSSSSSSSSDSEASSSDDEKKIASPQADIDPMLNQPAPVAQDTWKIADFIGNIPNVSNSQESSTTNGKKKTDQSDNYPYGPVQPVRQAKKKAVYTSSGSDDSGDEDFEPAQSHSPGSKRQPNRKRKQPTNKKSPTKSKITKPFKPITVPSSDSDSSFEDISNGPNAQDEKSEETKLNIQPYYNSNSQKRKPMAVITPLNSTTPSNPNSITEMPTNNPNINAGVAPVGASQVHGRHSTVVSLSLELLRSVGVSIPRSNSTIPPTSSRERKRKKSPNETKDRGEKRIKKEPVEQSTSSSTHNPDYYLMQAAKECKREADNVKNDNWRKSTKYMEAVLHFLEWAQAKERSSDPKTIFTNYRETLPLVKKINSFDGQDITKCSERERKLYVLNLRIQSILCFKLFTFRRGDAKRLKRYIDDHSAPKGPTPSPKTPGSVTPGGATPSPQPVPTGGTVSVPANLHQITQNYMSDVSYLFEAHEFWNHADYRAKPYQEFFAKLDSKCKKPLSIHSSIEELVSYMRIGLTDLANS</sequence>
<proteinExistence type="inferred from homology"/>
<evidence type="ECO:0000256" key="4">
    <source>
        <dbReference type="ARBA" id="ARBA00022473"/>
    </source>
</evidence>
<feature type="compositionally biased region" description="Polar residues" evidence="13">
    <location>
        <begin position="417"/>
        <end position="427"/>
    </location>
</feature>
<keyword evidence="6" id="KW-0562">Pair-rule protein</keyword>
<organism evidence="15 16">
    <name type="scientific">Dimorphilus gyrociliatus</name>
    <dbReference type="NCBI Taxonomy" id="2664684"/>
    <lineage>
        <taxon>Eukaryota</taxon>
        <taxon>Metazoa</taxon>
        <taxon>Spiralia</taxon>
        <taxon>Lophotrochozoa</taxon>
        <taxon>Annelida</taxon>
        <taxon>Polychaeta</taxon>
        <taxon>Polychaeta incertae sedis</taxon>
        <taxon>Dinophilidae</taxon>
        <taxon>Dimorphilus</taxon>
    </lineage>
</organism>
<evidence type="ECO:0000256" key="7">
    <source>
        <dbReference type="ARBA" id="ARBA00023015"/>
    </source>
</evidence>
<dbReference type="GO" id="GO:0007366">
    <property type="term" value="P:periodic partitioning by pair rule gene"/>
    <property type="evidence" value="ECO:0007669"/>
    <property type="project" value="UniProtKB-KW"/>
</dbReference>
<feature type="compositionally biased region" description="Basic and acidic residues" evidence="13">
    <location>
        <begin position="1"/>
        <end position="11"/>
    </location>
</feature>
<evidence type="ECO:0000259" key="14">
    <source>
        <dbReference type="Pfam" id="PF18876"/>
    </source>
</evidence>
<evidence type="ECO:0000256" key="3">
    <source>
        <dbReference type="ARBA" id="ARBA00021888"/>
    </source>
</evidence>
<keyword evidence="7" id="KW-0805">Transcription regulation</keyword>
<dbReference type="Proteomes" id="UP000549394">
    <property type="component" value="Unassembled WGS sequence"/>
</dbReference>
<keyword evidence="4" id="KW-0217">Developmental protein</keyword>
<feature type="compositionally biased region" description="Polar residues" evidence="13">
    <location>
        <begin position="438"/>
        <end position="459"/>
    </location>
</feature>
<feature type="region of interest" description="Disordered" evidence="13">
    <location>
        <begin position="1"/>
        <end position="21"/>
    </location>
</feature>
<evidence type="ECO:0000256" key="8">
    <source>
        <dbReference type="ARBA" id="ARBA00023125"/>
    </source>
</evidence>
<name>A0A7I8VZQ8_9ANNE</name>
<dbReference type="GO" id="GO:0003677">
    <property type="term" value="F:DNA binding"/>
    <property type="evidence" value="ECO:0007669"/>
    <property type="project" value="UniProtKB-KW"/>
</dbReference>
<dbReference type="GO" id="GO:0032783">
    <property type="term" value="C:super elongation complex"/>
    <property type="evidence" value="ECO:0007669"/>
    <property type="project" value="TreeGrafter"/>
</dbReference>
<evidence type="ECO:0000256" key="5">
    <source>
        <dbReference type="ARBA" id="ARBA00022553"/>
    </source>
</evidence>
<evidence type="ECO:0000256" key="1">
    <source>
        <dbReference type="ARBA" id="ARBA00004123"/>
    </source>
</evidence>
<feature type="region of interest" description="Disordered" evidence="13">
    <location>
        <begin position="175"/>
        <end position="281"/>
    </location>
</feature>
<dbReference type="Pfam" id="PF05110">
    <property type="entry name" value="AF-4"/>
    <property type="match status" value="1"/>
</dbReference>
<dbReference type="InterPro" id="IPR043640">
    <property type="entry name" value="AF4/FMR2_CHD"/>
</dbReference>
<dbReference type="PANTHER" id="PTHR10528">
    <property type="entry name" value="AF4/FMR2 FAMILY MEMBER"/>
    <property type="match status" value="1"/>
</dbReference>
<comment type="similarity">
    <text evidence="2">Belongs to the AF4 family.</text>
</comment>
<evidence type="ECO:0000256" key="2">
    <source>
        <dbReference type="ARBA" id="ARBA00007354"/>
    </source>
</evidence>
<feature type="compositionally biased region" description="Polar residues" evidence="13">
    <location>
        <begin position="532"/>
        <end position="541"/>
    </location>
</feature>
<feature type="region of interest" description="Disordered" evidence="13">
    <location>
        <begin position="494"/>
        <end position="543"/>
    </location>
</feature>
<comment type="caution">
    <text evidence="15">The sequence shown here is derived from an EMBL/GenBank/DDBJ whole genome shotgun (WGS) entry which is preliminary data.</text>
</comment>
<feature type="region of interest" description="Disordered" evidence="13">
    <location>
        <begin position="294"/>
        <end position="459"/>
    </location>
</feature>
<gene>
    <name evidence="15" type="ORF">DGYR_LOCUS9258</name>
</gene>
<evidence type="ECO:0000313" key="15">
    <source>
        <dbReference type="EMBL" id="CAD5121280.1"/>
    </source>
</evidence>
<dbReference type="GO" id="GO:0010468">
    <property type="term" value="P:regulation of gene expression"/>
    <property type="evidence" value="ECO:0007669"/>
    <property type="project" value="InterPro"/>
</dbReference>
<dbReference type="PANTHER" id="PTHR10528:SF17">
    <property type="entry name" value="AF4_FMR2 FAMILY MEMBER LILLI"/>
    <property type="match status" value="1"/>
</dbReference>
<evidence type="ECO:0000313" key="16">
    <source>
        <dbReference type="Proteomes" id="UP000549394"/>
    </source>
</evidence>
<keyword evidence="5" id="KW-0597">Phosphoprotein</keyword>
<dbReference type="InterPro" id="IPR007797">
    <property type="entry name" value="AF4/FMR2"/>
</dbReference>
<feature type="region of interest" description="Disordered" evidence="13">
    <location>
        <begin position="656"/>
        <end position="690"/>
    </location>
</feature>
<feature type="compositionally biased region" description="Basic residues" evidence="13">
    <location>
        <begin position="98"/>
        <end position="107"/>
    </location>
</feature>
<dbReference type="Pfam" id="PF18876">
    <property type="entry name" value="AFF4_CHD"/>
    <property type="match status" value="1"/>
</dbReference>
<evidence type="ECO:0000256" key="6">
    <source>
        <dbReference type="ARBA" id="ARBA00022788"/>
    </source>
</evidence>
<reference evidence="15 16" key="1">
    <citation type="submission" date="2020-08" db="EMBL/GenBank/DDBJ databases">
        <authorList>
            <person name="Hejnol A."/>
        </authorList>
    </citation>
    <scope>NUCLEOTIDE SEQUENCE [LARGE SCALE GENOMIC DNA]</scope>
</reference>
<feature type="compositionally biased region" description="Polar residues" evidence="13">
    <location>
        <begin position="177"/>
        <end position="186"/>
    </location>
</feature>
<accession>A0A7I8VZQ8</accession>
<evidence type="ECO:0000256" key="12">
    <source>
        <dbReference type="ARBA" id="ARBA00032149"/>
    </source>
</evidence>
<protein>
    <recommendedName>
        <fullName evidence="3">AF4/FMR2 family member lilli</fullName>
    </recommendedName>
    <alternativeName>
        <fullName evidence="12">Protein lilliputian</fullName>
    </alternativeName>
</protein>
<dbReference type="EMBL" id="CAJFCJ010000014">
    <property type="protein sequence ID" value="CAD5121280.1"/>
    <property type="molecule type" value="Genomic_DNA"/>
</dbReference>
<feature type="domain" description="AF4/FMR2 C-terminal homology" evidence="14">
    <location>
        <begin position="536"/>
        <end position="765"/>
    </location>
</feature>
<evidence type="ECO:0000256" key="9">
    <source>
        <dbReference type="ARBA" id="ARBA00023163"/>
    </source>
</evidence>
<comment type="subcellular location">
    <subcellularLocation>
        <location evidence="1">Nucleus</location>
    </subcellularLocation>
</comment>
<comment type="function">
    <text evidence="11">Has a role in transcriptional regulation. Acts in parallel with the Ras/MAPK and the PI3K/PKB pathways in the control of cell identity and cellular growth. Essential for regulation of the cytoskeleton and cell growth but not for cell proliferation or growth rate. Required specifically for the microtubule-based basal transport of lipid droplets. Plays a partially redundant function downstream of Raf in cell fate specification in the developing eye. Pair-rule protein that regulates embryonic cellularization, gastrulation and segmentation.</text>
</comment>
<feature type="compositionally biased region" description="Acidic residues" evidence="13">
    <location>
        <begin position="202"/>
        <end position="211"/>
    </location>
</feature>